<evidence type="ECO:0000256" key="1">
    <source>
        <dbReference type="SAM" id="SignalP"/>
    </source>
</evidence>
<dbReference type="SMART" id="SM00671">
    <property type="entry name" value="SEL1"/>
    <property type="match status" value="5"/>
</dbReference>
<proteinExistence type="predicted"/>
<accession>A0A1I4DRB9</accession>
<keyword evidence="3" id="KW-1185">Reference proteome</keyword>
<evidence type="ECO:0000313" key="2">
    <source>
        <dbReference type="EMBL" id="SFK95190.1"/>
    </source>
</evidence>
<keyword evidence="1" id="KW-0732">Signal</keyword>
<protein>
    <recommendedName>
        <fullName evidence="4">TPR repeat</fullName>
    </recommendedName>
</protein>
<organism evidence="2 3">
    <name type="scientific">Nitrosomonas aestuarii</name>
    <dbReference type="NCBI Taxonomy" id="52441"/>
    <lineage>
        <taxon>Bacteria</taxon>
        <taxon>Pseudomonadati</taxon>
        <taxon>Pseudomonadota</taxon>
        <taxon>Betaproteobacteria</taxon>
        <taxon>Nitrosomonadales</taxon>
        <taxon>Nitrosomonadaceae</taxon>
        <taxon>Nitrosomonas</taxon>
    </lineage>
</organism>
<dbReference type="InterPro" id="IPR011990">
    <property type="entry name" value="TPR-like_helical_dom_sf"/>
</dbReference>
<dbReference type="EMBL" id="FOSP01000022">
    <property type="protein sequence ID" value="SFK95190.1"/>
    <property type="molecule type" value="Genomic_DNA"/>
</dbReference>
<name>A0A1I4DRB9_9PROT</name>
<dbReference type="InterPro" id="IPR050767">
    <property type="entry name" value="Sel1_AlgK"/>
</dbReference>
<evidence type="ECO:0008006" key="4">
    <source>
        <dbReference type="Google" id="ProtNLM"/>
    </source>
</evidence>
<sequence length="317" mass="35748">MIYVAVFFLVFGVSTLCAQPQIDTRKELAAAQQWLADGEYQQAYEAFHFHAQEKQNPLAQFTLGLFYQQGWGIEVDLKKACRWFESAAEGGIPTANHLFAQCLQNGTHQPADFTSAIHWYQNAADLGHIISWCSIAELTLQGKGIPQNPHKALEQCRQAALTGSTPAQIQMGKFYLHGDTSIQDPRQAAVWFSYAANSGSLEACYHLGVINLNDFNDVTRALNWFETAASQGYLSAYFPTARLYFNAPVSDETKLPTAANLAKAYLWLSATRQLSKDEKELRDTERMLKKIEQIMPESWKKDLDQKVFEHLSAFHQN</sequence>
<dbReference type="OrthoDB" id="5365194at2"/>
<dbReference type="STRING" id="52441.SAMN05216302_102231"/>
<evidence type="ECO:0000313" key="3">
    <source>
        <dbReference type="Proteomes" id="UP000199533"/>
    </source>
</evidence>
<feature type="chain" id="PRO_5011601215" description="TPR repeat" evidence="1">
    <location>
        <begin position="19"/>
        <end position="317"/>
    </location>
</feature>
<gene>
    <name evidence="2" type="ORF">SAMN05216302_102231</name>
</gene>
<dbReference type="AlphaFoldDB" id="A0A1I4DRB9"/>
<dbReference type="PANTHER" id="PTHR11102:SF160">
    <property type="entry name" value="ERAD-ASSOCIATED E3 UBIQUITIN-PROTEIN LIGASE COMPONENT HRD3"/>
    <property type="match status" value="1"/>
</dbReference>
<dbReference type="SUPFAM" id="SSF81901">
    <property type="entry name" value="HCP-like"/>
    <property type="match status" value="2"/>
</dbReference>
<dbReference type="PANTHER" id="PTHR11102">
    <property type="entry name" value="SEL-1-LIKE PROTEIN"/>
    <property type="match status" value="1"/>
</dbReference>
<dbReference type="Gene3D" id="1.25.40.10">
    <property type="entry name" value="Tetratricopeptide repeat domain"/>
    <property type="match status" value="1"/>
</dbReference>
<dbReference type="Pfam" id="PF08238">
    <property type="entry name" value="Sel1"/>
    <property type="match status" value="5"/>
</dbReference>
<dbReference type="Proteomes" id="UP000199533">
    <property type="component" value="Unassembled WGS sequence"/>
</dbReference>
<reference evidence="3" key="1">
    <citation type="submission" date="2016-10" db="EMBL/GenBank/DDBJ databases">
        <authorList>
            <person name="Varghese N."/>
            <person name="Submissions S."/>
        </authorList>
    </citation>
    <scope>NUCLEOTIDE SEQUENCE [LARGE SCALE GENOMIC DNA]</scope>
    <source>
        <strain evidence="3">Nm69</strain>
    </source>
</reference>
<dbReference type="InterPro" id="IPR006597">
    <property type="entry name" value="Sel1-like"/>
</dbReference>
<feature type="signal peptide" evidence="1">
    <location>
        <begin position="1"/>
        <end position="18"/>
    </location>
</feature>